<dbReference type="Proteomes" id="UP000823900">
    <property type="component" value="Unassembled WGS sequence"/>
</dbReference>
<sequence length="202" mass="21841">MIRYKWILPILLLTAGISLAACHSENGSGPAAAQETNIYEDQAESGASDASLPVTEETSASGEASLGELQALIGMEDSSTAEMFGGSQENWTEDKAFYIGRIFEITLMGQTYPMYTSCDDNNIVNSVSVWIANGSRQVTEEEARGWAEAITASVGAEPTYDDTSSEAGSRNWKWVSDQTIISLHWMDKILSLSINPAVGELK</sequence>
<protein>
    <recommendedName>
        <fullName evidence="4">Lipoprotein</fullName>
    </recommendedName>
</protein>
<feature type="chain" id="PRO_5038866236" description="Lipoprotein" evidence="1">
    <location>
        <begin position="21"/>
        <end position="202"/>
    </location>
</feature>
<organism evidence="2 3">
    <name type="scientific">Candidatus Lachnoclostridium stercoravium</name>
    <dbReference type="NCBI Taxonomy" id="2838633"/>
    <lineage>
        <taxon>Bacteria</taxon>
        <taxon>Bacillati</taxon>
        <taxon>Bacillota</taxon>
        <taxon>Clostridia</taxon>
        <taxon>Lachnospirales</taxon>
        <taxon>Lachnospiraceae</taxon>
    </lineage>
</organism>
<accession>A0A9D2HFI8</accession>
<evidence type="ECO:0000313" key="2">
    <source>
        <dbReference type="EMBL" id="HJA70635.1"/>
    </source>
</evidence>
<name>A0A9D2HFI8_9FIRM</name>
<keyword evidence="1" id="KW-0732">Signal</keyword>
<reference evidence="2" key="2">
    <citation type="submission" date="2021-04" db="EMBL/GenBank/DDBJ databases">
        <authorList>
            <person name="Gilroy R."/>
        </authorList>
    </citation>
    <scope>NUCLEOTIDE SEQUENCE</scope>
    <source>
        <strain evidence="2">CHK178-16964</strain>
    </source>
</reference>
<dbReference type="PROSITE" id="PS51257">
    <property type="entry name" value="PROKAR_LIPOPROTEIN"/>
    <property type="match status" value="1"/>
</dbReference>
<feature type="signal peptide" evidence="1">
    <location>
        <begin position="1"/>
        <end position="20"/>
    </location>
</feature>
<gene>
    <name evidence="2" type="ORF">IAA07_03515</name>
</gene>
<dbReference type="AlphaFoldDB" id="A0A9D2HFI8"/>
<dbReference type="EMBL" id="DWZA01000029">
    <property type="protein sequence ID" value="HJA70635.1"/>
    <property type="molecule type" value="Genomic_DNA"/>
</dbReference>
<comment type="caution">
    <text evidence="2">The sequence shown here is derived from an EMBL/GenBank/DDBJ whole genome shotgun (WGS) entry which is preliminary data.</text>
</comment>
<evidence type="ECO:0000313" key="3">
    <source>
        <dbReference type="Proteomes" id="UP000823900"/>
    </source>
</evidence>
<proteinExistence type="predicted"/>
<evidence type="ECO:0000256" key="1">
    <source>
        <dbReference type="SAM" id="SignalP"/>
    </source>
</evidence>
<reference evidence="2" key="1">
    <citation type="journal article" date="2021" name="PeerJ">
        <title>Extensive microbial diversity within the chicken gut microbiome revealed by metagenomics and culture.</title>
        <authorList>
            <person name="Gilroy R."/>
            <person name="Ravi A."/>
            <person name="Getino M."/>
            <person name="Pursley I."/>
            <person name="Horton D.L."/>
            <person name="Alikhan N.F."/>
            <person name="Baker D."/>
            <person name="Gharbi K."/>
            <person name="Hall N."/>
            <person name="Watson M."/>
            <person name="Adriaenssens E.M."/>
            <person name="Foster-Nyarko E."/>
            <person name="Jarju S."/>
            <person name="Secka A."/>
            <person name="Antonio M."/>
            <person name="Oren A."/>
            <person name="Chaudhuri R.R."/>
            <person name="La Ragione R."/>
            <person name="Hildebrand F."/>
            <person name="Pallen M.J."/>
        </authorList>
    </citation>
    <scope>NUCLEOTIDE SEQUENCE</scope>
    <source>
        <strain evidence="2">CHK178-16964</strain>
    </source>
</reference>
<evidence type="ECO:0008006" key="4">
    <source>
        <dbReference type="Google" id="ProtNLM"/>
    </source>
</evidence>